<feature type="transmembrane region" description="Helical" evidence="2">
    <location>
        <begin position="492"/>
        <end position="509"/>
    </location>
</feature>
<evidence type="ECO:0000256" key="1">
    <source>
        <dbReference type="SAM" id="MobiDB-lite"/>
    </source>
</evidence>
<organism evidence="3 4">
    <name type="scientific">Coemansia brasiliensis</name>
    <dbReference type="NCBI Taxonomy" id="2650707"/>
    <lineage>
        <taxon>Eukaryota</taxon>
        <taxon>Fungi</taxon>
        <taxon>Fungi incertae sedis</taxon>
        <taxon>Zoopagomycota</taxon>
        <taxon>Kickxellomycotina</taxon>
        <taxon>Kickxellomycetes</taxon>
        <taxon>Kickxellales</taxon>
        <taxon>Kickxellaceae</taxon>
        <taxon>Coemansia</taxon>
    </lineage>
</organism>
<comment type="caution">
    <text evidence="3">The sequence shown here is derived from an EMBL/GenBank/DDBJ whole genome shotgun (WGS) entry which is preliminary data.</text>
</comment>
<gene>
    <name evidence="3" type="ORF">IWW36_003128</name>
</gene>
<dbReference type="OrthoDB" id="1708389at2759"/>
<name>A0A9W8I5X4_9FUNG</name>
<dbReference type="EMBL" id="JANBUW010000139">
    <property type="protein sequence ID" value="KAJ2848723.1"/>
    <property type="molecule type" value="Genomic_DNA"/>
</dbReference>
<feature type="transmembrane region" description="Helical" evidence="2">
    <location>
        <begin position="465"/>
        <end position="486"/>
    </location>
</feature>
<feature type="non-terminal residue" evidence="3">
    <location>
        <position position="560"/>
    </location>
</feature>
<dbReference type="GO" id="GO:0006915">
    <property type="term" value="P:apoptotic process"/>
    <property type="evidence" value="ECO:0007669"/>
    <property type="project" value="InterPro"/>
</dbReference>
<sequence>MSNIEHSDTQQPKSYHHRPVPSSLSIHASKSAPDTEGTQHVSDAQQSQHRRTSSTSGIRRRLSGLFHRTSHSSHSSVSPCQNQSASGSHKPSESRPSSSESNFECYESQIHTPELMHESLAKIEHSSFLASDSSSDSSYAESNHSLLDDRPSMRSASTFTAQYRAAPAPGMWDIKKQPDSQQPAGRPNMPLEPEEYATDTNMPWIIDQMNMGEQPFSSLFTNDIGYINFGDSDGSSNQQRHIDRKRRRKHAFGVLKTRVGEARVGVQKDVPAPTTDEFRRPDGTTDYLDFACSRIKHYADTQLSHKLDFRHSSDDPCKLDRFLITLQRLVEVSAPYQRFVIWLYRLARWDNPKLTLWWCFVYFLLLYQGMIAMFLWLTPAFIVIYHRLRPSQAYLWLGFERPETSIIPSKIVQDASSGTIAKGLIANRMWDIWRETLGAHLHVVLADLADWMERAKNCATWKRPWASRAVVAVLTCAGLFVYLIPAAVFQKLFGLCVGVQFFFLAPLQLRHQRYRRMLWIIDIILWHCPNDVELSLDTLYMESRGYIYRGPPSYMEYGAS</sequence>
<evidence type="ECO:0000313" key="3">
    <source>
        <dbReference type="EMBL" id="KAJ2848723.1"/>
    </source>
</evidence>
<feature type="transmembrane region" description="Helical" evidence="2">
    <location>
        <begin position="355"/>
        <end position="385"/>
    </location>
</feature>
<feature type="compositionally biased region" description="Low complexity" evidence="1">
    <location>
        <begin position="131"/>
        <end position="145"/>
    </location>
</feature>
<dbReference type="Proteomes" id="UP001139887">
    <property type="component" value="Unassembled WGS sequence"/>
</dbReference>
<keyword evidence="4" id="KW-1185">Reference proteome</keyword>
<evidence type="ECO:0000313" key="4">
    <source>
        <dbReference type="Proteomes" id="UP001139887"/>
    </source>
</evidence>
<dbReference type="InterPro" id="IPR037847">
    <property type="entry name" value="GRAMDC4"/>
</dbReference>
<feature type="compositionally biased region" description="Basic residues" evidence="1">
    <location>
        <begin position="48"/>
        <end position="62"/>
    </location>
</feature>
<feature type="region of interest" description="Disordered" evidence="1">
    <location>
        <begin position="131"/>
        <end position="153"/>
    </location>
</feature>
<keyword evidence="2" id="KW-0812">Transmembrane</keyword>
<feature type="region of interest" description="Disordered" evidence="1">
    <location>
        <begin position="1"/>
        <end position="105"/>
    </location>
</feature>
<accession>A0A9W8I5X4</accession>
<protein>
    <submittedName>
        <fullName evidence="3">Uncharacterized protein</fullName>
    </submittedName>
</protein>
<dbReference type="PANTHER" id="PTHR37402:SF1">
    <property type="entry name" value="GRAM DOMAIN-CONTAINING PROTEIN 4"/>
    <property type="match status" value="1"/>
</dbReference>
<reference evidence="3" key="1">
    <citation type="submission" date="2022-07" db="EMBL/GenBank/DDBJ databases">
        <title>Phylogenomic reconstructions and comparative analyses of Kickxellomycotina fungi.</title>
        <authorList>
            <person name="Reynolds N.K."/>
            <person name="Stajich J.E."/>
            <person name="Barry K."/>
            <person name="Grigoriev I.V."/>
            <person name="Crous P."/>
            <person name="Smith M.E."/>
        </authorList>
    </citation>
    <scope>NUCLEOTIDE SEQUENCE</scope>
    <source>
        <strain evidence="3">NRRL 1566</strain>
    </source>
</reference>
<feature type="region of interest" description="Disordered" evidence="1">
    <location>
        <begin position="168"/>
        <end position="191"/>
    </location>
</feature>
<dbReference type="AlphaFoldDB" id="A0A9W8I5X4"/>
<keyword evidence="2" id="KW-0472">Membrane</keyword>
<evidence type="ECO:0000256" key="2">
    <source>
        <dbReference type="SAM" id="Phobius"/>
    </source>
</evidence>
<feature type="compositionally biased region" description="Low complexity" evidence="1">
    <location>
        <begin position="86"/>
        <end position="101"/>
    </location>
</feature>
<keyword evidence="2" id="KW-1133">Transmembrane helix</keyword>
<dbReference type="PANTHER" id="PTHR37402">
    <property type="entry name" value="GRAM DOMAIN-CONTAINING PROTEIN 4"/>
    <property type="match status" value="1"/>
</dbReference>
<proteinExistence type="predicted"/>